<comment type="function">
    <text evidence="9">Catalyzes the NADPH-dependent reduction of glutamyl-tRNA(Glu) to glutamate 1-semialdehyde (GSA).</text>
</comment>
<feature type="active site" description="Nucleophile" evidence="9">
    <location>
        <position position="50"/>
    </location>
</feature>
<dbReference type="InterPro" id="IPR036343">
    <property type="entry name" value="GluRdtase_N_sf"/>
</dbReference>
<feature type="binding site" evidence="9">
    <location>
        <begin position="49"/>
        <end position="52"/>
    </location>
    <ligand>
        <name>substrate</name>
    </ligand>
</feature>
<dbReference type="FunFam" id="3.30.460.30:FF:000001">
    <property type="entry name" value="Glutamyl-tRNA reductase"/>
    <property type="match status" value="1"/>
</dbReference>
<dbReference type="Gene3D" id="3.30.460.30">
    <property type="entry name" value="Glutamyl-tRNA reductase, N-terminal domain"/>
    <property type="match status" value="1"/>
</dbReference>
<dbReference type="AlphaFoldDB" id="A0A934R9B6"/>
<evidence type="ECO:0000256" key="8">
    <source>
        <dbReference type="ARBA" id="ARBA00068659"/>
    </source>
</evidence>
<dbReference type="Pfam" id="PF05201">
    <property type="entry name" value="GlutR_N"/>
    <property type="match status" value="1"/>
</dbReference>
<dbReference type="GO" id="GO:0019353">
    <property type="term" value="P:protoporphyrinogen IX biosynthetic process from glutamate"/>
    <property type="evidence" value="ECO:0007669"/>
    <property type="project" value="TreeGrafter"/>
</dbReference>
<accession>A0A934R9B6</accession>
<keyword evidence="13" id="KW-1185">Reference proteome</keyword>
<keyword evidence="6 9" id="KW-0627">Porphyrin biosynthesis</keyword>
<dbReference type="SUPFAM" id="SSF51735">
    <property type="entry name" value="NAD(P)-binding Rossmann-fold domains"/>
    <property type="match status" value="1"/>
</dbReference>
<reference evidence="12" key="1">
    <citation type="submission" date="2021-01" db="EMBL/GenBank/DDBJ databases">
        <title>Modified the classification status of verrucomicrobia.</title>
        <authorList>
            <person name="Feng X."/>
        </authorList>
    </citation>
    <scope>NUCLEOTIDE SEQUENCE</scope>
    <source>
        <strain evidence="12">JCM 18052</strain>
    </source>
</reference>
<dbReference type="InterPro" id="IPR015895">
    <property type="entry name" value="4pyrrol_synth_GluRdtase_N"/>
</dbReference>
<feature type="binding site" evidence="9">
    <location>
        <position position="108"/>
    </location>
    <ligand>
        <name>substrate</name>
    </ligand>
</feature>
<dbReference type="Pfam" id="PF01488">
    <property type="entry name" value="Shikimate_DH"/>
    <property type="match status" value="1"/>
</dbReference>
<evidence type="ECO:0000256" key="6">
    <source>
        <dbReference type="ARBA" id="ARBA00023244"/>
    </source>
</evidence>
<protein>
    <recommendedName>
        <fullName evidence="8 9">Glutamyl-tRNA reductase</fullName>
        <shortName evidence="9">GluTR</shortName>
        <ecNumber evidence="3 9">1.2.1.70</ecNumber>
    </recommendedName>
</protein>
<comment type="similarity">
    <text evidence="2 9">Belongs to the glutamyl-tRNA reductase family.</text>
</comment>
<name>A0A934R9B6_9BACT</name>
<dbReference type="Proteomes" id="UP000600139">
    <property type="component" value="Unassembled WGS sequence"/>
</dbReference>
<comment type="caution">
    <text evidence="12">The sequence shown here is derived from an EMBL/GenBank/DDBJ whole genome shotgun (WGS) entry which is preliminary data.</text>
</comment>
<dbReference type="CDD" id="cd05213">
    <property type="entry name" value="NAD_bind_Glutamyl_tRNA_reduct"/>
    <property type="match status" value="1"/>
</dbReference>
<comment type="catalytic activity">
    <reaction evidence="7 9">
        <text>(S)-4-amino-5-oxopentanoate + tRNA(Glu) + NADP(+) = L-glutamyl-tRNA(Glu) + NADPH + H(+)</text>
        <dbReference type="Rhea" id="RHEA:12344"/>
        <dbReference type="Rhea" id="RHEA-COMP:9663"/>
        <dbReference type="Rhea" id="RHEA-COMP:9680"/>
        <dbReference type="ChEBI" id="CHEBI:15378"/>
        <dbReference type="ChEBI" id="CHEBI:57501"/>
        <dbReference type="ChEBI" id="CHEBI:57783"/>
        <dbReference type="ChEBI" id="CHEBI:58349"/>
        <dbReference type="ChEBI" id="CHEBI:78442"/>
        <dbReference type="ChEBI" id="CHEBI:78520"/>
        <dbReference type="EC" id="1.2.1.70"/>
    </reaction>
</comment>
<evidence type="ECO:0000256" key="4">
    <source>
        <dbReference type="ARBA" id="ARBA00022857"/>
    </source>
</evidence>
<comment type="domain">
    <text evidence="9">Possesses an unusual extended V-shaped dimeric structure with each monomer consisting of three distinct domains arranged along a curved 'spinal' alpha-helix. The N-terminal catalytic domain specifically recognizes the glutamate moiety of the substrate. The second domain is the NADPH-binding domain, and the third C-terminal domain is responsible for dimerization.</text>
</comment>
<dbReference type="EMBL" id="JAENIK010000013">
    <property type="protein sequence ID" value="MBK1818293.1"/>
    <property type="molecule type" value="Genomic_DNA"/>
</dbReference>
<evidence type="ECO:0000259" key="10">
    <source>
        <dbReference type="Pfam" id="PF01488"/>
    </source>
</evidence>
<feature type="binding site" evidence="9">
    <location>
        <begin position="113"/>
        <end position="115"/>
    </location>
    <ligand>
        <name>substrate</name>
    </ligand>
</feature>
<comment type="subunit">
    <text evidence="9">Homodimer.</text>
</comment>
<dbReference type="InterPro" id="IPR036291">
    <property type="entry name" value="NAD(P)-bd_dom_sf"/>
</dbReference>
<evidence type="ECO:0000256" key="9">
    <source>
        <dbReference type="HAMAP-Rule" id="MF_00087"/>
    </source>
</evidence>
<evidence type="ECO:0000259" key="11">
    <source>
        <dbReference type="Pfam" id="PF05201"/>
    </source>
</evidence>
<dbReference type="GO" id="GO:0008883">
    <property type="term" value="F:glutamyl-tRNA reductase activity"/>
    <property type="evidence" value="ECO:0007669"/>
    <property type="project" value="UniProtKB-UniRule"/>
</dbReference>
<proteinExistence type="inferred from homology"/>
<feature type="site" description="Important for activity" evidence="9">
    <location>
        <position position="98"/>
    </location>
</feature>
<comment type="miscellaneous">
    <text evidence="9">During catalysis, the active site Cys acts as a nucleophile attacking the alpha-carbonyl group of tRNA-bound glutamate with the formation of a thioester intermediate between enzyme and glutamate, and the concomitant release of tRNA(Glu). The thioester intermediate is finally reduced by direct hydride transfer from NADPH, to form the product GSA.</text>
</comment>
<feature type="binding site" evidence="9">
    <location>
        <begin position="188"/>
        <end position="193"/>
    </location>
    <ligand>
        <name>NADP(+)</name>
        <dbReference type="ChEBI" id="CHEBI:58349"/>
    </ligand>
</feature>
<evidence type="ECO:0000256" key="5">
    <source>
        <dbReference type="ARBA" id="ARBA00023002"/>
    </source>
</evidence>
<comment type="pathway">
    <text evidence="1 9">Porphyrin-containing compound metabolism; protoporphyrin-IX biosynthesis; 5-aminolevulinate from L-glutamyl-tRNA(Glu): step 1/2.</text>
</comment>
<evidence type="ECO:0000256" key="7">
    <source>
        <dbReference type="ARBA" id="ARBA00047464"/>
    </source>
</evidence>
<dbReference type="PANTHER" id="PTHR43013">
    <property type="entry name" value="GLUTAMYL-TRNA REDUCTASE"/>
    <property type="match status" value="1"/>
</dbReference>
<evidence type="ECO:0000256" key="2">
    <source>
        <dbReference type="ARBA" id="ARBA00005916"/>
    </source>
</evidence>
<dbReference type="RefSeq" id="WP_200353241.1">
    <property type="nucleotide sequence ID" value="NZ_BAABHZ010000002.1"/>
</dbReference>
<dbReference type="SUPFAM" id="SSF69742">
    <property type="entry name" value="Glutamyl tRNA-reductase catalytic, N-terminal domain"/>
    <property type="match status" value="1"/>
</dbReference>
<sequence>MELFCLGLNHRTAPVEVREKFAVGTNKLGTASMELVSLADATEGVVISTCNRTEFYLAAEDAKDALGKIETRLAQKVDVDSSVTDHFYRMEKIEAARHLCRVVSGLDSMMLGETEIFGQVKQAYGSALEAGATGGILNKLFQRAFSVGKKVRTETSIQEGSTSVGNVAVDLAEKIFGHLKNSEVMILGAGEMSRITAQSLVSRGAKSIFVTNRSFERAQELANEMGGSALRFDDWQSALARVDVVISSTGAPHAIVQRADVEKARRARKYRPLFFIDIAVPRDIDPAVGEIEEVYLYDIDTLEQLAEEARGRRQRQIEQCEQIIDLELAKLNLPGT</sequence>
<dbReference type="InterPro" id="IPR006151">
    <property type="entry name" value="Shikm_DH/Glu-tRNA_Rdtase"/>
</dbReference>
<organism evidence="12 13">
    <name type="scientific">Luteolibacter yonseiensis</name>
    <dbReference type="NCBI Taxonomy" id="1144680"/>
    <lineage>
        <taxon>Bacteria</taxon>
        <taxon>Pseudomonadati</taxon>
        <taxon>Verrucomicrobiota</taxon>
        <taxon>Verrucomicrobiia</taxon>
        <taxon>Verrucomicrobiales</taxon>
        <taxon>Verrucomicrobiaceae</taxon>
        <taxon>Luteolibacter</taxon>
    </lineage>
</organism>
<dbReference type="EC" id="1.2.1.70" evidence="3 9"/>
<feature type="domain" description="Quinate/shikimate 5-dehydrogenase/glutamyl-tRNA reductase" evidence="10">
    <location>
        <begin position="170"/>
        <end position="304"/>
    </location>
</feature>
<dbReference type="HAMAP" id="MF_00087">
    <property type="entry name" value="Glu_tRNA_reductase"/>
    <property type="match status" value="1"/>
</dbReference>
<evidence type="ECO:0000313" key="13">
    <source>
        <dbReference type="Proteomes" id="UP000600139"/>
    </source>
</evidence>
<dbReference type="FunFam" id="3.40.50.720:FF:000031">
    <property type="entry name" value="Glutamyl-tRNA reductase"/>
    <property type="match status" value="1"/>
</dbReference>
<evidence type="ECO:0000313" key="12">
    <source>
        <dbReference type="EMBL" id="MBK1818293.1"/>
    </source>
</evidence>
<keyword evidence="4 9" id="KW-0521">NADP</keyword>
<evidence type="ECO:0000256" key="3">
    <source>
        <dbReference type="ARBA" id="ARBA00012970"/>
    </source>
</evidence>
<feature type="domain" description="Glutamyl-tRNA reductase N-terminal" evidence="11">
    <location>
        <begin position="6"/>
        <end position="155"/>
    </location>
</feature>
<gene>
    <name evidence="9" type="primary">hemA</name>
    <name evidence="12" type="ORF">JIN84_21915</name>
</gene>
<evidence type="ECO:0000256" key="1">
    <source>
        <dbReference type="ARBA" id="ARBA00005059"/>
    </source>
</evidence>
<feature type="binding site" evidence="9">
    <location>
        <position position="119"/>
    </location>
    <ligand>
        <name>substrate</name>
    </ligand>
</feature>
<keyword evidence="5 9" id="KW-0560">Oxidoreductase</keyword>
<dbReference type="NCBIfam" id="TIGR01035">
    <property type="entry name" value="hemA"/>
    <property type="match status" value="1"/>
</dbReference>
<dbReference type="PANTHER" id="PTHR43013:SF1">
    <property type="entry name" value="GLUTAMYL-TRNA REDUCTASE"/>
    <property type="match status" value="1"/>
</dbReference>
<dbReference type="Gene3D" id="3.40.50.720">
    <property type="entry name" value="NAD(P)-binding Rossmann-like Domain"/>
    <property type="match status" value="1"/>
</dbReference>
<dbReference type="GO" id="GO:0050661">
    <property type="term" value="F:NADP binding"/>
    <property type="evidence" value="ECO:0007669"/>
    <property type="project" value="InterPro"/>
</dbReference>
<dbReference type="InterPro" id="IPR000343">
    <property type="entry name" value="4pyrrol_synth_GluRdtase"/>
</dbReference>